<name>A0A023X2K1_RUBRA</name>
<dbReference type="EMBL" id="CP007514">
    <property type="protein sequence ID" value="AHY46225.1"/>
    <property type="molecule type" value="Genomic_DNA"/>
</dbReference>
<dbReference type="Proteomes" id="UP001281130">
    <property type="component" value="Unassembled WGS sequence"/>
</dbReference>
<dbReference type="AlphaFoldDB" id="A0A023X2K1"/>
<dbReference type="RefSeq" id="WP_267890222.1">
    <property type="nucleotide sequence ID" value="NZ_CP007514.1"/>
</dbReference>
<gene>
    <name evidence="1" type="ORF">RradSPS_0942</name>
    <name evidence="2" type="ORF">SIL72_06265</name>
</gene>
<organism evidence="1 3">
    <name type="scientific">Rubrobacter radiotolerans</name>
    <name type="common">Arthrobacter radiotolerans</name>
    <dbReference type="NCBI Taxonomy" id="42256"/>
    <lineage>
        <taxon>Bacteria</taxon>
        <taxon>Bacillati</taxon>
        <taxon>Actinomycetota</taxon>
        <taxon>Rubrobacteria</taxon>
        <taxon>Rubrobacterales</taxon>
        <taxon>Rubrobacteraceae</taxon>
        <taxon>Rubrobacter</taxon>
    </lineage>
</organism>
<evidence type="ECO:0000313" key="1">
    <source>
        <dbReference type="EMBL" id="AHY46225.1"/>
    </source>
</evidence>
<accession>A0A023X2K1</accession>
<dbReference type="EMBL" id="JAWXXX010000001">
    <property type="protein sequence ID" value="MDX5893633.1"/>
    <property type="molecule type" value="Genomic_DNA"/>
</dbReference>
<reference evidence="1 3" key="1">
    <citation type="submission" date="2014-03" db="EMBL/GenBank/DDBJ databases">
        <title>Complete genome sequence of the Radio-Resistant Rubrobacter radiotolerans RSPS-4.</title>
        <authorList>
            <person name="Egas C.C."/>
            <person name="Barroso C.C."/>
            <person name="Froufe H.J.C."/>
            <person name="Pacheco J.J."/>
            <person name="Albuquerque L.L."/>
            <person name="da Costa M.M.S."/>
        </authorList>
    </citation>
    <scope>NUCLEOTIDE SEQUENCE [LARGE SCALE GENOMIC DNA]</scope>
    <source>
        <strain evidence="1 3">RSPS-4</strain>
    </source>
</reference>
<evidence type="ECO:0000313" key="2">
    <source>
        <dbReference type="EMBL" id="MDX5893633.1"/>
    </source>
</evidence>
<dbReference type="STRING" id="42256.RradSPS_0942"/>
<dbReference type="HOGENOM" id="CLU_3239140_0_0_11"/>
<dbReference type="KEGG" id="rrd:RradSPS_0942"/>
<reference evidence="2" key="2">
    <citation type="submission" date="2023-11" db="EMBL/GenBank/DDBJ databases">
        <title>MicrobeMod: A computational toolkit for identifying prokaryotic methylation and restriction-modification with nanopore sequencing.</title>
        <authorList>
            <person name="Crits-Christoph A."/>
            <person name="Kang S.C."/>
            <person name="Lee H."/>
            <person name="Ostrov N."/>
        </authorList>
    </citation>
    <scope>NUCLEOTIDE SEQUENCE</scope>
    <source>
        <strain evidence="2">ATCC 51242</strain>
    </source>
</reference>
<keyword evidence="3" id="KW-1185">Reference proteome</keyword>
<evidence type="ECO:0000313" key="3">
    <source>
        <dbReference type="Proteomes" id="UP000025229"/>
    </source>
</evidence>
<dbReference type="Proteomes" id="UP000025229">
    <property type="component" value="Chromosome"/>
</dbReference>
<sequence length="43" mass="4821">MKAVVFVKRDVREKVLAADIVLHRPFRDADVAREDLQRSAAGA</sequence>
<protein>
    <submittedName>
        <fullName evidence="1">Uncharacterized protein</fullName>
    </submittedName>
</protein>
<proteinExistence type="predicted"/>